<keyword evidence="1" id="KW-0902">Two-component regulatory system</keyword>
<dbReference type="EMBL" id="FNBL01000004">
    <property type="protein sequence ID" value="SDF46331.1"/>
    <property type="molecule type" value="Genomic_DNA"/>
</dbReference>
<feature type="modified residue" description="Phosphohistidine" evidence="2">
    <location>
        <position position="51"/>
    </location>
</feature>
<evidence type="ECO:0000313" key="5">
    <source>
        <dbReference type="Proteomes" id="UP000182284"/>
    </source>
</evidence>
<evidence type="ECO:0000256" key="2">
    <source>
        <dbReference type="PROSITE-ProRule" id="PRU00110"/>
    </source>
</evidence>
<dbReference type="AlphaFoldDB" id="A0A1G7LAD0"/>
<dbReference type="SUPFAM" id="SSF47226">
    <property type="entry name" value="Histidine-containing phosphotransfer domain, HPT domain"/>
    <property type="match status" value="1"/>
</dbReference>
<dbReference type="Pfam" id="PF01627">
    <property type="entry name" value="Hpt"/>
    <property type="match status" value="1"/>
</dbReference>
<dbReference type="Gene3D" id="1.20.120.160">
    <property type="entry name" value="HPT domain"/>
    <property type="match status" value="1"/>
</dbReference>
<name>A0A1G7LAD0_9RHOB</name>
<dbReference type="PROSITE" id="PS50894">
    <property type="entry name" value="HPT"/>
    <property type="match status" value="1"/>
</dbReference>
<sequence>MIDWSRVDDLRDEVGDEDFREVVDLFLDEVDEVIERMKHHPTHSSIEKDLHFLKGSSLNLGFAAFSSLCAAGERAARNGEAETVDLGQIFDAYTQSRATFVAKVVS</sequence>
<protein>
    <submittedName>
        <fullName evidence="4">Hpt domain-containing protein</fullName>
    </submittedName>
</protein>
<dbReference type="InterPro" id="IPR008207">
    <property type="entry name" value="Sig_transdc_His_kin_Hpt_dom"/>
</dbReference>
<dbReference type="InterPro" id="IPR036641">
    <property type="entry name" value="HPT_dom_sf"/>
</dbReference>
<evidence type="ECO:0000256" key="1">
    <source>
        <dbReference type="ARBA" id="ARBA00023012"/>
    </source>
</evidence>
<dbReference type="OrthoDB" id="7867809at2"/>
<feature type="domain" description="HPt" evidence="3">
    <location>
        <begin position="11"/>
        <end position="106"/>
    </location>
</feature>
<gene>
    <name evidence="4" type="ORF">SAMN04488117_104224</name>
</gene>
<reference evidence="4 5" key="1">
    <citation type="submission" date="2016-10" db="EMBL/GenBank/DDBJ databases">
        <authorList>
            <person name="de Groot N.N."/>
        </authorList>
    </citation>
    <scope>NUCLEOTIDE SEQUENCE [LARGE SCALE GENOMIC DNA]</scope>
    <source>
        <strain evidence="4 5">DSM 27375</strain>
    </source>
</reference>
<evidence type="ECO:0000259" key="3">
    <source>
        <dbReference type="PROSITE" id="PS50894"/>
    </source>
</evidence>
<evidence type="ECO:0000313" key="4">
    <source>
        <dbReference type="EMBL" id="SDF46331.1"/>
    </source>
</evidence>
<keyword evidence="2" id="KW-0597">Phosphoprotein</keyword>
<accession>A0A1G7LAD0</accession>
<dbReference type="Proteomes" id="UP000182284">
    <property type="component" value="Unassembled WGS sequence"/>
</dbReference>
<dbReference type="GO" id="GO:0004672">
    <property type="term" value="F:protein kinase activity"/>
    <property type="evidence" value="ECO:0007669"/>
    <property type="project" value="UniProtKB-ARBA"/>
</dbReference>
<dbReference type="GO" id="GO:0000160">
    <property type="term" value="P:phosphorelay signal transduction system"/>
    <property type="evidence" value="ECO:0007669"/>
    <property type="project" value="UniProtKB-KW"/>
</dbReference>
<proteinExistence type="predicted"/>
<dbReference type="RefSeq" id="WP_074644165.1">
    <property type="nucleotide sequence ID" value="NZ_FNBL01000004.1"/>
</dbReference>
<organism evidence="4 5">
    <name type="scientific">Celeribacter baekdonensis</name>
    <dbReference type="NCBI Taxonomy" id="875171"/>
    <lineage>
        <taxon>Bacteria</taxon>
        <taxon>Pseudomonadati</taxon>
        <taxon>Pseudomonadota</taxon>
        <taxon>Alphaproteobacteria</taxon>
        <taxon>Rhodobacterales</taxon>
        <taxon>Roseobacteraceae</taxon>
        <taxon>Celeribacter</taxon>
    </lineage>
</organism>